<feature type="transmembrane region" description="Helical" evidence="1">
    <location>
        <begin position="38"/>
        <end position="58"/>
    </location>
</feature>
<keyword evidence="1" id="KW-0812">Transmembrane</keyword>
<protein>
    <submittedName>
        <fullName evidence="2">PepSY-associated TM helix domain-containing protein</fullName>
    </submittedName>
</protein>
<dbReference type="PANTHER" id="PTHR40115">
    <property type="entry name" value="INNER MEMBRANE PROTEIN WITH PEPSY TM HELIX"/>
    <property type="match status" value="1"/>
</dbReference>
<dbReference type="Proteomes" id="UP001595444">
    <property type="component" value="Unassembled WGS sequence"/>
</dbReference>
<sequence length="234" mass="25543">MHDTLQTKPKTPKGLGYHFIPKEYQKAKILMWLKRTHAWTGIFGAVMFLVIGISAVLLNHRGTMKIDTGAPTETANVNVAVDPQKMTSIEAFQQWLFSEFSLSSGRAYPKVSPSETVQFEGKTITLPEAWEITVYAPNSTIKASHTTGSNNINVRSTANNFWGILKNMHKGSGFGVAWILFFDVLAGSFIFMSLSGILLWSKLHGTRLLGVGLITGSIGLALIAGIPAIMTSTL</sequence>
<name>A0ABV7D6X8_9PROT</name>
<dbReference type="InterPro" id="IPR032307">
    <property type="entry name" value="PepSY_TM-like_2"/>
</dbReference>
<dbReference type="PANTHER" id="PTHR40115:SF1">
    <property type="entry name" value="INNER MEMBRANE PROTEIN WITH PEPSY TM HELIX"/>
    <property type="match status" value="1"/>
</dbReference>
<evidence type="ECO:0000313" key="2">
    <source>
        <dbReference type="EMBL" id="MFC3052616.1"/>
    </source>
</evidence>
<evidence type="ECO:0000256" key="1">
    <source>
        <dbReference type="SAM" id="Phobius"/>
    </source>
</evidence>
<proteinExistence type="predicted"/>
<gene>
    <name evidence="2" type="ORF">ACFOKA_11945</name>
</gene>
<organism evidence="2 3">
    <name type="scientific">Kordiimonas pumila</name>
    <dbReference type="NCBI Taxonomy" id="2161677"/>
    <lineage>
        <taxon>Bacteria</taxon>
        <taxon>Pseudomonadati</taxon>
        <taxon>Pseudomonadota</taxon>
        <taxon>Alphaproteobacteria</taxon>
        <taxon>Kordiimonadales</taxon>
        <taxon>Kordiimonadaceae</taxon>
        <taxon>Kordiimonas</taxon>
    </lineage>
</organism>
<feature type="transmembrane region" description="Helical" evidence="1">
    <location>
        <begin position="207"/>
        <end position="230"/>
    </location>
</feature>
<comment type="caution">
    <text evidence="2">The sequence shown here is derived from an EMBL/GenBank/DDBJ whole genome shotgun (WGS) entry which is preliminary data.</text>
</comment>
<dbReference type="RefSeq" id="WP_194213727.1">
    <property type="nucleotide sequence ID" value="NZ_CP061205.1"/>
</dbReference>
<keyword evidence="1" id="KW-1133">Transmembrane helix</keyword>
<reference evidence="3" key="1">
    <citation type="journal article" date="2019" name="Int. J. Syst. Evol. Microbiol.">
        <title>The Global Catalogue of Microorganisms (GCM) 10K type strain sequencing project: providing services to taxonomists for standard genome sequencing and annotation.</title>
        <authorList>
            <consortium name="The Broad Institute Genomics Platform"/>
            <consortium name="The Broad Institute Genome Sequencing Center for Infectious Disease"/>
            <person name="Wu L."/>
            <person name="Ma J."/>
        </authorList>
    </citation>
    <scope>NUCLEOTIDE SEQUENCE [LARGE SCALE GENOMIC DNA]</scope>
    <source>
        <strain evidence="3">KCTC 62164</strain>
    </source>
</reference>
<dbReference type="Pfam" id="PF16357">
    <property type="entry name" value="PepSY_TM_like_2"/>
    <property type="match status" value="1"/>
</dbReference>
<keyword evidence="3" id="KW-1185">Reference proteome</keyword>
<feature type="transmembrane region" description="Helical" evidence="1">
    <location>
        <begin position="176"/>
        <end position="201"/>
    </location>
</feature>
<dbReference type="EMBL" id="JBHRSL010000010">
    <property type="protein sequence ID" value="MFC3052616.1"/>
    <property type="molecule type" value="Genomic_DNA"/>
</dbReference>
<accession>A0ABV7D6X8</accession>
<keyword evidence="1" id="KW-0472">Membrane</keyword>
<evidence type="ECO:0000313" key="3">
    <source>
        <dbReference type="Proteomes" id="UP001595444"/>
    </source>
</evidence>